<sequence>MSLSIQSLEFQLKLSFDTALVAICLLCFGQMQNQRRRIPFERRFILVVSLVTLSVLSILGYFLGLFVWDYKLSHVLPIWLAKNLLLTCIAEEAFFRGIVQFEIQDRLKHKSYGSILSLGLTSVLFGLAHFAGGPRYMLLASIAGFAYGYVYQKTGRIEASIALHLFVNLFHFVFLSYPMLVPVEIL</sequence>
<keyword evidence="1" id="KW-1133">Transmembrane helix</keyword>
<dbReference type="GO" id="GO:0004175">
    <property type="term" value="F:endopeptidase activity"/>
    <property type="evidence" value="ECO:0007669"/>
    <property type="project" value="UniProtKB-ARBA"/>
</dbReference>
<evidence type="ECO:0000259" key="2">
    <source>
        <dbReference type="Pfam" id="PF02517"/>
    </source>
</evidence>
<evidence type="ECO:0000313" key="3">
    <source>
        <dbReference type="EMBL" id="ARU58238.1"/>
    </source>
</evidence>
<keyword evidence="1" id="KW-0472">Membrane</keyword>
<reference evidence="3 4" key="1">
    <citation type="submission" date="2017-05" db="EMBL/GenBank/DDBJ databases">
        <title>Genomic insights into alkan degradation activity of Oleiphilus messinensis.</title>
        <authorList>
            <person name="Kozyavkin S.A."/>
            <person name="Slesarev A.I."/>
            <person name="Golyshin P.N."/>
            <person name="Korzhenkov A."/>
            <person name="Golyshina O.N."/>
            <person name="Toshchakov S.V."/>
        </authorList>
    </citation>
    <scope>NUCLEOTIDE SEQUENCE [LARGE SCALE GENOMIC DNA]</scope>
    <source>
        <strain evidence="3 4">ME102</strain>
    </source>
</reference>
<dbReference type="EMBL" id="CP021425">
    <property type="protein sequence ID" value="ARU58238.1"/>
    <property type="molecule type" value="Genomic_DNA"/>
</dbReference>
<feature type="transmembrane region" description="Helical" evidence="1">
    <location>
        <begin position="44"/>
        <end position="68"/>
    </location>
</feature>
<name>A0A1Y0ICH4_9GAMM</name>
<dbReference type="Pfam" id="PF02517">
    <property type="entry name" value="Rce1-like"/>
    <property type="match status" value="1"/>
</dbReference>
<keyword evidence="1" id="KW-0812">Transmembrane</keyword>
<feature type="transmembrane region" description="Helical" evidence="1">
    <location>
        <begin position="136"/>
        <end position="152"/>
    </location>
</feature>
<accession>A0A1Y0ICH4</accession>
<feature type="transmembrane region" description="Helical" evidence="1">
    <location>
        <begin position="159"/>
        <end position="180"/>
    </location>
</feature>
<dbReference type="Proteomes" id="UP000196027">
    <property type="component" value="Chromosome"/>
</dbReference>
<keyword evidence="4" id="KW-1185">Reference proteome</keyword>
<evidence type="ECO:0000313" key="4">
    <source>
        <dbReference type="Proteomes" id="UP000196027"/>
    </source>
</evidence>
<dbReference type="InterPro" id="IPR003675">
    <property type="entry name" value="Rce1/LyrA-like_dom"/>
</dbReference>
<dbReference type="KEGG" id="ome:OLMES_4222"/>
<feature type="transmembrane region" description="Helical" evidence="1">
    <location>
        <begin position="111"/>
        <end position="130"/>
    </location>
</feature>
<protein>
    <recommendedName>
        <fullName evidence="2">CAAX prenyl protease 2/Lysostaphin resistance protein A-like domain-containing protein</fullName>
    </recommendedName>
</protein>
<feature type="transmembrane region" description="Helical" evidence="1">
    <location>
        <begin position="12"/>
        <end position="32"/>
    </location>
</feature>
<evidence type="ECO:0000256" key="1">
    <source>
        <dbReference type="SAM" id="Phobius"/>
    </source>
</evidence>
<gene>
    <name evidence="3" type="ORF">OLMES_4222</name>
</gene>
<feature type="domain" description="CAAX prenyl protease 2/Lysostaphin resistance protein A-like" evidence="2">
    <location>
        <begin position="78"/>
        <end position="170"/>
    </location>
</feature>
<feature type="transmembrane region" description="Helical" evidence="1">
    <location>
        <begin position="80"/>
        <end position="99"/>
    </location>
</feature>
<dbReference type="GO" id="GO:0080120">
    <property type="term" value="P:CAAX-box protein maturation"/>
    <property type="evidence" value="ECO:0007669"/>
    <property type="project" value="UniProtKB-ARBA"/>
</dbReference>
<dbReference type="AlphaFoldDB" id="A0A1Y0ICH4"/>
<proteinExistence type="predicted"/>
<organism evidence="3 4">
    <name type="scientific">Oleiphilus messinensis</name>
    <dbReference type="NCBI Taxonomy" id="141451"/>
    <lineage>
        <taxon>Bacteria</taxon>
        <taxon>Pseudomonadati</taxon>
        <taxon>Pseudomonadota</taxon>
        <taxon>Gammaproteobacteria</taxon>
        <taxon>Oceanospirillales</taxon>
        <taxon>Oleiphilaceae</taxon>
        <taxon>Oleiphilus</taxon>
    </lineage>
</organism>